<evidence type="ECO:0000313" key="2">
    <source>
        <dbReference type="Proteomes" id="UP000078431"/>
    </source>
</evidence>
<name>A0AA91IN63_9GAMM</name>
<organism evidence="1 2">
    <name type="scientific">Obesumbacterium proteus ATCC 12841</name>
    <dbReference type="NCBI Taxonomy" id="1354268"/>
    <lineage>
        <taxon>Bacteria</taxon>
        <taxon>Pseudomonadati</taxon>
        <taxon>Pseudomonadota</taxon>
        <taxon>Gammaproteobacteria</taxon>
        <taxon>Enterobacterales</taxon>
        <taxon>Hafniaceae</taxon>
        <taxon>Obesumbacterium</taxon>
    </lineage>
</organism>
<evidence type="ECO:0000313" key="1">
    <source>
        <dbReference type="EMBL" id="OAT57354.1"/>
    </source>
</evidence>
<reference evidence="1 2" key="1">
    <citation type="submission" date="2016-04" db="EMBL/GenBank/DDBJ databases">
        <title>ATOL: Assembling a taxonomically balanced genome-scale reconstruction of the evolutionary history of the Enterobacteriaceae.</title>
        <authorList>
            <person name="Plunkett G.III."/>
            <person name="Neeno-Eckwall E.C."/>
            <person name="Glasner J.D."/>
            <person name="Perna N.T."/>
        </authorList>
    </citation>
    <scope>NUCLEOTIDE SEQUENCE [LARGE SCALE GENOMIC DNA]</scope>
    <source>
        <strain evidence="1 2">ATCC 12841</strain>
    </source>
</reference>
<accession>A0AA91IN63</accession>
<proteinExistence type="predicted"/>
<gene>
    <name evidence="1" type="ORF">M993_03935</name>
</gene>
<keyword evidence="2" id="KW-1185">Reference proteome</keyword>
<protein>
    <submittedName>
        <fullName evidence="1">Uncharacterized protein</fullName>
    </submittedName>
</protein>
<dbReference type="EMBL" id="LXEX01000059">
    <property type="protein sequence ID" value="OAT57354.1"/>
    <property type="molecule type" value="Genomic_DNA"/>
</dbReference>
<comment type="caution">
    <text evidence="1">The sequence shown here is derived from an EMBL/GenBank/DDBJ whole genome shotgun (WGS) entry which is preliminary data.</text>
</comment>
<dbReference type="AlphaFoldDB" id="A0AA91IN63"/>
<dbReference type="Proteomes" id="UP000078431">
    <property type="component" value="Unassembled WGS sequence"/>
</dbReference>
<sequence>MRNMCTVAEVKSGLITCEDLLKLNALIEMTDYLNTPMEK</sequence>